<dbReference type="InterPro" id="IPR003795">
    <property type="entry name" value="DUF192"/>
</dbReference>
<keyword evidence="3" id="KW-1185">Reference proteome</keyword>
<dbReference type="InterPro" id="IPR038695">
    <property type="entry name" value="Saro_0823-like_sf"/>
</dbReference>
<organism evidence="2 3">
    <name type="scientific">Aliirhizobium smilacinae</name>
    <dbReference type="NCBI Taxonomy" id="1395944"/>
    <lineage>
        <taxon>Bacteria</taxon>
        <taxon>Pseudomonadati</taxon>
        <taxon>Pseudomonadota</taxon>
        <taxon>Alphaproteobacteria</taxon>
        <taxon>Hyphomicrobiales</taxon>
        <taxon>Rhizobiaceae</taxon>
        <taxon>Aliirhizobium</taxon>
    </lineage>
</organism>
<dbReference type="Proteomes" id="UP000311605">
    <property type="component" value="Unassembled WGS sequence"/>
</dbReference>
<proteinExistence type="predicted"/>
<dbReference type="Pfam" id="PF02643">
    <property type="entry name" value="DUF192"/>
    <property type="match status" value="1"/>
</dbReference>
<evidence type="ECO:0000313" key="2">
    <source>
        <dbReference type="EMBL" id="TNM64942.1"/>
    </source>
</evidence>
<comment type="caution">
    <text evidence="2">The sequence shown here is derived from an EMBL/GenBank/DDBJ whole genome shotgun (WGS) entry which is preliminary data.</text>
</comment>
<gene>
    <name evidence="2" type="ORF">FHP24_01140</name>
</gene>
<dbReference type="AlphaFoldDB" id="A0A5C4XNE0"/>
<name>A0A5C4XNE0_9HYPH</name>
<accession>A0A5C4XNE0</accession>
<reference evidence="2 3" key="1">
    <citation type="submission" date="2019-06" db="EMBL/GenBank/DDBJ databases">
        <title>The draft genome of Rhizobium smilacinae PTYR-5.</title>
        <authorList>
            <person name="Liu L."/>
            <person name="Li L."/>
            <person name="Zhang X."/>
        </authorList>
    </citation>
    <scope>NUCLEOTIDE SEQUENCE [LARGE SCALE GENOMIC DNA]</scope>
    <source>
        <strain evidence="2 3">PTYR-5</strain>
    </source>
</reference>
<sequence>MSATVPSKIQNAVRGASMALFFVFVAAAPPQQTAQAQTQQNIVFPKSELSIRTAGGKIYPFTIELAVDDPQRERGLMFRKQMDADHGMLFDFGTARQVSMWMENTVLALDMVFIQPDGTISHITENAVPFSRDIIDSRGPVKYVLELNAGRTKALGIKVGDKVIGKPLHNGG</sequence>
<dbReference type="PANTHER" id="PTHR37953">
    <property type="entry name" value="UPF0127 PROTEIN MJ1496"/>
    <property type="match status" value="1"/>
</dbReference>
<evidence type="ECO:0000256" key="1">
    <source>
        <dbReference type="SAM" id="SignalP"/>
    </source>
</evidence>
<keyword evidence="1" id="KW-0732">Signal</keyword>
<protein>
    <submittedName>
        <fullName evidence="2">DUF192 domain-containing protein</fullName>
    </submittedName>
</protein>
<dbReference type="Gene3D" id="2.60.120.1140">
    <property type="entry name" value="Protein of unknown function DUF192"/>
    <property type="match status" value="1"/>
</dbReference>
<dbReference type="EMBL" id="VDMN01000001">
    <property type="protein sequence ID" value="TNM64942.1"/>
    <property type="molecule type" value="Genomic_DNA"/>
</dbReference>
<dbReference type="OrthoDB" id="9808290at2"/>
<feature type="chain" id="PRO_5022753037" evidence="1">
    <location>
        <begin position="28"/>
        <end position="172"/>
    </location>
</feature>
<feature type="signal peptide" evidence="1">
    <location>
        <begin position="1"/>
        <end position="27"/>
    </location>
</feature>
<evidence type="ECO:0000313" key="3">
    <source>
        <dbReference type="Proteomes" id="UP000311605"/>
    </source>
</evidence>
<dbReference type="PANTHER" id="PTHR37953:SF1">
    <property type="entry name" value="UPF0127 PROTEIN MJ1496"/>
    <property type="match status" value="1"/>
</dbReference>